<dbReference type="InterPro" id="IPR000683">
    <property type="entry name" value="Gfo/Idh/MocA-like_OxRdtase_N"/>
</dbReference>
<dbReference type="Pfam" id="PF22725">
    <property type="entry name" value="GFO_IDH_MocA_C3"/>
    <property type="match status" value="1"/>
</dbReference>
<protein>
    <submittedName>
        <fullName evidence="5">Oxidoreductase family protein</fullName>
    </submittedName>
</protein>
<keyword evidence="6" id="KW-1185">Reference proteome</keyword>
<dbReference type="Proteomes" id="UP000076532">
    <property type="component" value="Unassembled WGS sequence"/>
</dbReference>
<dbReference type="SUPFAM" id="SSF51735">
    <property type="entry name" value="NAD(P)-binding Rossmann-fold domains"/>
    <property type="match status" value="1"/>
</dbReference>
<evidence type="ECO:0000259" key="3">
    <source>
        <dbReference type="Pfam" id="PF01408"/>
    </source>
</evidence>
<sequence length="368" mass="39084">MSPPVGIAVLGAGLFATLAHLPAIASLGRETPVLLKAVYSRSERSAQNLAATASELKLGKPAVYHDGDASANLDTLLGRSDISAVIVALPITQLPGVIIEALAAGKHVLSEKPVAPDVKTGAMLLATYNSQHKPKGLKWRVAENFEAEPGFRAAGKAIRDGKIGKVICFSSRVVDYIDKTSPCYLAPWRNIPDHQGGFVLDIGVHSAAVLRVILPSPITHISGFASLNKDYLAPHDTIHTIMRCADGSQGIFELSFAAPFPSLTQAGNGVTVTGTCGWLLVTQNQDVITTTIRSMTKVDGELESEKEEVIEEKNWRGVECELKSFLNVIAGEDDGLGNPLGALRDVAIIQAALNSQGKLVDLDKLISQ</sequence>
<name>A0A166SUK7_9AGAM</name>
<dbReference type="Pfam" id="PF01408">
    <property type="entry name" value="GFO_IDH_MocA"/>
    <property type="match status" value="1"/>
</dbReference>
<feature type="domain" description="GFO/IDH/MocA-like oxidoreductase" evidence="4">
    <location>
        <begin position="151"/>
        <end position="279"/>
    </location>
</feature>
<dbReference type="PANTHER" id="PTHR42840">
    <property type="entry name" value="NAD(P)-BINDING ROSSMANN-FOLD SUPERFAMILY PROTEIN-RELATED"/>
    <property type="match status" value="1"/>
</dbReference>
<dbReference type="Gene3D" id="3.30.360.10">
    <property type="entry name" value="Dihydrodipicolinate Reductase, domain 2"/>
    <property type="match status" value="1"/>
</dbReference>
<dbReference type="PANTHER" id="PTHR42840:SF5">
    <property type="entry name" value="NAD(P)-BINDING ROSSMANN-FOLD SUPERFAMILY PROTEIN"/>
    <property type="match status" value="1"/>
</dbReference>
<reference evidence="5 6" key="1">
    <citation type="journal article" date="2016" name="Mol. Biol. Evol.">
        <title>Comparative Genomics of Early-Diverging Mushroom-Forming Fungi Provides Insights into the Origins of Lignocellulose Decay Capabilities.</title>
        <authorList>
            <person name="Nagy L.G."/>
            <person name="Riley R."/>
            <person name="Tritt A."/>
            <person name="Adam C."/>
            <person name="Daum C."/>
            <person name="Floudas D."/>
            <person name="Sun H."/>
            <person name="Yadav J.S."/>
            <person name="Pangilinan J."/>
            <person name="Larsson K.H."/>
            <person name="Matsuura K."/>
            <person name="Barry K."/>
            <person name="Labutti K."/>
            <person name="Kuo R."/>
            <person name="Ohm R.A."/>
            <person name="Bhattacharya S.S."/>
            <person name="Shirouzu T."/>
            <person name="Yoshinaga Y."/>
            <person name="Martin F.M."/>
            <person name="Grigoriev I.V."/>
            <person name="Hibbett D.S."/>
        </authorList>
    </citation>
    <scope>NUCLEOTIDE SEQUENCE [LARGE SCALE GENOMIC DNA]</scope>
    <source>
        <strain evidence="5 6">CBS 109695</strain>
    </source>
</reference>
<dbReference type="InterPro" id="IPR055170">
    <property type="entry name" value="GFO_IDH_MocA-like_dom"/>
</dbReference>
<proteinExistence type="inferred from homology"/>
<accession>A0A166SUK7</accession>
<dbReference type="SUPFAM" id="SSF55347">
    <property type="entry name" value="Glyceraldehyde-3-phosphate dehydrogenase-like, C-terminal domain"/>
    <property type="match status" value="1"/>
</dbReference>
<dbReference type="GO" id="GO:0006740">
    <property type="term" value="P:NADPH regeneration"/>
    <property type="evidence" value="ECO:0007669"/>
    <property type="project" value="TreeGrafter"/>
</dbReference>
<feature type="domain" description="Gfo/Idh/MocA-like oxidoreductase N-terminal" evidence="3">
    <location>
        <begin position="6"/>
        <end position="133"/>
    </location>
</feature>
<organism evidence="5 6">
    <name type="scientific">Athelia psychrophila</name>
    <dbReference type="NCBI Taxonomy" id="1759441"/>
    <lineage>
        <taxon>Eukaryota</taxon>
        <taxon>Fungi</taxon>
        <taxon>Dikarya</taxon>
        <taxon>Basidiomycota</taxon>
        <taxon>Agaricomycotina</taxon>
        <taxon>Agaricomycetes</taxon>
        <taxon>Agaricomycetidae</taxon>
        <taxon>Atheliales</taxon>
        <taxon>Atheliaceae</taxon>
        <taxon>Athelia</taxon>
    </lineage>
</organism>
<dbReference type="STRING" id="436010.A0A166SUK7"/>
<dbReference type="GO" id="GO:0000166">
    <property type="term" value="F:nucleotide binding"/>
    <property type="evidence" value="ECO:0007669"/>
    <property type="project" value="InterPro"/>
</dbReference>
<dbReference type="GO" id="GO:0005737">
    <property type="term" value="C:cytoplasm"/>
    <property type="evidence" value="ECO:0007669"/>
    <property type="project" value="TreeGrafter"/>
</dbReference>
<dbReference type="AlphaFoldDB" id="A0A166SUK7"/>
<evidence type="ECO:0000313" key="5">
    <source>
        <dbReference type="EMBL" id="KZP29864.1"/>
    </source>
</evidence>
<dbReference type="GO" id="GO:0016491">
    <property type="term" value="F:oxidoreductase activity"/>
    <property type="evidence" value="ECO:0007669"/>
    <property type="project" value="TreeGrafter"/>
</dbReference>
<dbReference type="Gene3D" id="3.40.50.720">
    <property type="entry name" value="NAD(P)-binding Rossmann-like Domain"/>
    <property type="match status" value="1"/>
</dbReference>
<evidence type="ECO:0000313" key="6">
    <source>
        <dbReference type="Proteomes" id="UP000076532"/>
    </source>
</evidence>
<dbReference type="InterPro" id="IPR036291">
    <property type="entry name" value="NAD(P)-bd_dom_sf"/>
</dbReference>
<keyword evidence="2" id="KW-0732">Signal</keyword>
<evidence type="ECO:0000259" key="4">
    <source>
        <dbReference type="Pfam" id="PF22725"/>
    </source>
</evidence>
<feature type="chain" id="PRO_5007879729" evidence="2">
    <location>
        <begin position="20"/>
        <end position="368"/>
    </location>
</feature>
<dbReference type="OrthoDB" id="64915at2759"/>
<feature type="signal peptide" evidence="2">
    <location>
        <begin position="1"/>
        <end position="19"/>
    </location>
</feature>
<gene>
    <name evidence="5" type="ORF">FIBSPDRAFT_851014</name>
</gene>
<comment type="similarity">
    <text evidence="1">Belongs to the Gfo/Idh/MocA family.</text>
</comment>
<evidence type="ECO:0000256" key="2">
    <source>
        <dbReference type="SAM" id="SignalP"/>
    </source>
</evidence>
<dbReference type="EMBL" id="KV417496">
    <property type="protein sequence ID" value="KZP29864.1"/>
    <property type="molecule type" value="Genomic_DNA"/>
</dbReference>
<evidence type="ECO:0000256" key="1">
    <source>
        <dbReference type="ARBA" id="ARBA00010928"/>
    </source>
</evidence>